<name>A0A917LUA8_9FLAO</name>
<evidence type="ECO:0000313" key="4">
    <source>
        <dbReference type="EMBL" id="GGG58256.1"/>
    </source>
</evidence>
<sequence length="203" mass="23396">MNKAEQIRLENIADTDHEIFALLKQRYSPRTFKNESIKDRHLKQLFEAIRWSASSNNIQPWRFIYAEKGTEAYTKIFNCLSDFNKSWTKNAPVLLLSAYQEKTEEGKENFHALHDLGLSLGSMTVQAQYLGIAIHHMAGVDWQKAQKEFDVPEGFHVSTAIALGYYGGELEDLPKDLQGLETKKRKRISQEAFAFKNQWKLGI</sequence>
<dbReference type="RefSeq" id="WP_188466595.1">
    <property type="nucleotide sequence ID" value="NZ_BMFQ01000004.1"/>
</dbReference>
<reference evidence="4" key="2">
    <citation type="submission" date="2020-09" db="EMBL/GenBank/DDBJ databases">
        <authorList>
            <person name="Sun Q."/>
            <person name="Zhou Y."/>
        </authorList>
    </citation>
    <scope>NUCLEOTIDE SEQUENCE</scope>
    <source>
        <strain evidence="4">CGMCC 1.12751</strain>
    </source>
</reference>
<gene>
    <name evidence="4" type="ORF">GCM10010976_31360</name>
</gene>
<dbReference type="PANTHER" id="PTHR43673:SF10">
    <property type="entry name" value="NADH DEHYDROGENASE_NAD(P)H NITROREDUCTASE XCC3605-RELATED"/>
    <property type="match status" value="1"/>
</dbReference>
<keyword evidence="2" id="KW-0560">Oxidoreductase</keyword>
<proteinExistence type="inferred from homology"/>
<dbReference type="AlphaFoldDB" id="A0A917LUA8"/>
<comment type="caution">
    <text evidence="4">The sequence shown here is derived from an EMBL/GenBank/DDBJ whole genome shotgun (WGS) entry which is preliminary data.</text>
</comment>
<dbReference type="GO" id="GO:0016491">
    <property type="term" value="F:oxidoreductase activity"/>
    <property type="evidence" value="ECO:0007669"/>
    <property type="project" value="UniProtKB-KW"/>
</dbReference>
<dbReference type="CDD" id="cd02138">
    <property type="entry name" value="TdsD-like"/>
    <property type="match status" value="1"/>
</dbReference>
<reference evidence="4" key="1">
    <citation type="journal article" date="2014" name="Int. J. Syst. Evol. Microbiol.">
        <title>Complete genome sequence of Corynebacterium casei LMG S-19264T (=DSM 44701T), isolated from a smear-ripened cheese.</title>
        <authorList>
            <consortium name="US DOE Joint Genome Institute (JGI-PGF)"/>
            <person name="Walter F."/>
            <person name="Albersmeier A."/>
            <person name="Kalinowski J."/>
            <person name="Ruckert C."/>
        </authorList>
    </citation>
    <scope>NUCLEOTIDE SEQUENCE</scope>
    <source>
        <strain evidence="4">CGMCC 1.12751</strain>
    </source>
</reference>
<evidence type="ECO:0000256" key="2">
    <source>
        <dbReference type="ARBA" id="ARBA00023002"/>
    </source>
</evidence>
<keyword evidence="5" id="KW-1185">Reference proteome</keyword>
<comment type="similarity">
    <text evidence="1">Belongs to the nitroreductase family.</text>
</comment>
<dbReference type="Gene3D" id="3.40.109.10">
    <property type="entry name" value="NADH Oxidase"/>
    <property type="match status" value="1"/>
</dbReference>
<dbReference type="InterPro" id="IPR029479">
    <property type="entry name" value="Nitroreductase"/>
</dbReference>
<evidence type="ECO:0000256" key="1">
    <source>
        <dbReference type="ARBA" id="ARBA00007118"/>
    </source>
</evidence>
<accession>A0A917LUA8</accession>
<dbReference type="EMBL" id="BMFQ01000004">
    <property type="protein sequence ID" value="GGG58256.1"/>
    <property type="molecule type" value="Genomic_DNA"/>
</dbReference>
<dbReference type="SUPFAM" id="SSF55469">
    <property type="entry name" value="FMN-dependent nitroreductase-like"/>
    <property type="match status" value="1"/>
</dbReference>
<evidence type="ECO:0000259" key="3">
    <source>
        <dbReference type="Pfam" id="PF00881"/>
    </source>
</evidence>
<dbReference type="InterPro" id="IPR000415">
    <property type="entry name" value="Nitroreductase-like"/>
</dbReference>
<evidence type="ECO:0000313" key="5">
    <source>
        <dbReference type="Proteomes" id="UP000625976"/>
    </source>
</evidence>
<organism evidence="4 5">
    <name type="scientific">Bizionia arctica</name>
    <dbReference type="NCBI Taxonomy" id="1495645"/>
    <lineage>
        <taxon>Bacteria</taxon>
        <taxon>Pseudomonadati</taxon>
        <taxon>Bacteroidota</taxon>
        <taxon>Flavobacteriia</taxon>
        <taxon>Flavobacteriales</taxon>
        <taxon>Flavobacteriaceae</taxon>
        <taxon>Bizionia</taxon>
    </lineage>
</organism>
<dbReference type="Pfam" id="PF00881">
    <property type="entry name" value="Nitroreductase"/>
    <property type="match status" value="1"/>
</dbReference>
<dbReference type="PANTHER" id="PTHR43673">
    <property type="entry name" value="NAD(P)H NITROREDUCTASE YDGI-RELATED"/>
    <property type="match status" value="1"/>
</dbReference>
<dbReference type="Proteomes" id="UP000625976">
    <property type="component" value="Unassembled WGS sequence"/>
</dbReference>
<feature type="domain" description="Nitroreductase" evidence="3">
    <location>
        <begin position="23"/>
        <end position="68"/>
    </location>
</feature>
<protein>
    <recommendedName>
        <fullName evidence="3">Nitroreductase domain-containing protein</fullName>
    </recommendedName>
</protein>